<organism evidence="1 2">
    <name type="scientific">Bulleidia extructa W1219</name>
    <dbReference type="NCBI Taxonomy" id="679192"/>
    <lineage>
        <taxon>Bacteria</taxon>
        <taxon>Bacillati</taxon>
        <taxon>Bacillota</taxon>
        <taxon>Erysipelotrichia</taxon>
        <taxon>Erysipelotrichales</taxon>
        <taxon>Erysipelotrichaceae</taxon>
        <taxon>Bulleidia</taxon>
    </lineage>
</organism>
<name>D2MM32_9FIRM</name>
<dbReference type="EMBL" id="ADFR01000002">
    <property type="protein sequence ID" value="EFC06108.1"/>
    <property type="molecule type" value="Genomic_DNA"/>
</dbReference>
<proteinExistence type="predicted"/>
<comment type="caution">
    <text evidence="1">The sequence shown here is derived from an EMBL/GenBank/DDBJ whole genome shotgun (WGS) entry which is preliminary data.</text>
</comment>
<sequence length="39" mass="4652">MRDYFQDLRERILKDLGNVLSDGLKIFYKNEKCKKSACL</sequence>
<gene>
    <name evidence="1" type="ORF">HMPREF9013_0803</name>
</gene>
<protein>
    <submittedName>
        <fullName evidence="1">Uncharacterized protein</fullName>
    </submittedName>
</protein>
<dbReference type="Proteomes" id="UP000005017">
    <property type="component" value="Unassembled WGS sequence"/>
</dbReference>
<evidence type="ECO:0000313" key="1">
    <source>
        <dbReference type="EMBL" id="EFC06108.1"/>
    </source>
</evidence>
<keyword evidence="2" id="KW-1185">Reference proteome</keyword>
<reference evidence="2" key="1">
    <citation type="submission" date="2009-12" db="EMBL/GenBank/DDBJ databases">
        <title>Sequence of Clostridiales genomosp. BVAB3 str. UPII9-5.</title>
        <authorList>
            <person name="Madupu R."/>
            <person name="Durkin A.S."/>
            <person name="Torralba M."/>
            <person name="Methe B."/>
            <person name="Sutton G.G."/>
            <person name="Strausberg R.L."/>
            <person name="Nelson K.E."/>
        </authorList>
    </citation>
    <scope>NUCLEOTIDE SEQUENCE [LARGE SCALE GENOMIC DNA]</scope>
    <source>
        <strain evidence="2">W1219</strain>
    </source>
</reference>
<dbReference type="AlphaFoldDB" id="D2MM32"/>
<accession>D2MM32</accession>
<evidence type="ECO:0000313" key="2">
    <source>
        <dbReference type="Proteomes" id="UP000005017"/>
    </source>
</evidence>
<dbReference type="STRING" id="679192.HMPREF9013_0803"/>